<evidence type="ECO:0000313" key="3">
    <source>
        <dbReference type="Proteomes" id="UP000546642"/>
    </source>
</evidence>
<dbReference type="InterPro" id="IPR036390">
    <property type="entry name" value="WH_DNA-bd_sf"/>
</dbReference>
<gene>
    <name evidence="2" type="ORF">HNR23_001694</name>
</gene>
<dbReference type="PANTHER" id="PTHR43252:SF6">
    <property type="entry name" value="NEGATIVE TRANSCRIPTION REGULATOR PADR"/>
    <property type="match status" value="1"/>
</dbReference>
<feature type="domain" description="Transcription regulator PadR N-terminal" evidence="1">
    <location>
        <begin position="15"/>
        <end position="89"/>
    </location>
</feature>
<sequence>MAEKRKVTNTLALAVMGLLQEKPMHPYEMASTLRERQMDTVFKLRTGTLYDTVEALSRNGWIEPHATQREGNRPRRTVYAPTDHGQQEFLGWLDEIIRTPAPEYLRFLSAVSYLGALGPQRAEEALNERSQRLREQIEASRTQLEEAMAPGDLPRLFMIEVEYALHMAEAELAWTRATAQEIRDGSLVWPHQTIPAHGPRDRS</sequence>
<keyword evidence="3" id="KW-1185">Reference proteome</keyword>
<accession>A0A7X0D606</accession>
<evidence type="ECO:0000313" key="2">
    <source>
        <dbReference type="EMBL" id="MBB6171634.1"/>
    </source>
</evidence>
<evidence type="ECO:0000259" key="1">
    <source>
        <dbReference type="Pfam" id="PF03551"/>
    </source>
</evidence>
<dbReference type="EMBL" id="JACHDS010000001">
    <property type="protein sequence ID" value="MBB6171634.1"/>
    <property type="molecule type" value="Genomic_DNA"/>
</dbReference>
<dbReference type="RefSeq" id="WP_184074870.1">
    <property type="nucleotide sequence ID" value="NZ_JACHDS010000001.1"/>
</dbReference>
<comment type="caution">
    <text evidence="2">The sequence shown here is derived from an EMBL/GenBank/DDBJ whole genome shotgun (WGS) entry which is preliminary data.</text>
</comment>
<dbReference type="SUPFAM" id="SSF46785">
    <property type="entry name" value="Winged helix' DNA-binding domain"/>
    <property type="match status" value="1"/>
</dbReference>
<reference evidence="2 3" key="1">
    <citation type="submission" date="2020-08" db="EMBL/GenBank/DDBJ databases">
        <title>Sequencing the genomes of 1000 actinobacteria strains.</title>
        <authorList>
            <person name="Klenk H.-P."/>
        </authorList>
    </citation>
    <scope>NUCLEOTIDE SEQUENCE [LARGE SCALE GENOMIC DNA]</scope>
    <source>
        <strain evidence="2 3">DSM 46659</strain>
    </source>
</reference>
<proteinExistence type="predicted"/>
<dbReference type="PANTHER" id="PTHR43252">
    <property type="entry name" value="TRANSCRIPTIONAL REGULATOR YQJI"/>
    <property type="match status" value="1"/>
</dbReference>
<dbReference type="Pfam" id="PF03551">
    <property type="entry name" value="PadR"/>
    <property type="match status" value="1"/>
</dbReference>
<dbReference type="AlphaFoldDB" id="A0A7X0D606"/>
<dbReference type="Proteomes" id="UP000546642">
    <property type="component" value="Unassembled WGS sequence"/>
</dbReference>
<dbReference type="GO" id="GO:0003677">
    <property type="term" value="F:DNA binding"/>
    <property type="evidence" value="ECO:0007669"/>
    <property type="project" value="UniProtKB-KW"/>
</dbReference>
<dbReference type="InterPro" id="IPR036388">
    <property type="entry name" value="WH-like_DNA-bd_sf"/>
</dbReference>
<dbReference type="Gene3D" id="1.10.10.10">
    <property type="entry name" value="Winged helix-like DNA-binding domain superfamily/Winged helix DNA-binding domain"/>
    <property type="match status" value="1"/>
</dbReference>
<name>A0A7X0D606_9ACTN</name>
<keyword evidence="2" id="KW-0238">DNA-binding</keyword>
<dbReference type="InterPro" id="IPR005149">
    <property type="entry name" value="Tscrpt_reg_PadR_N"/>
</dbReference>
<protein>
    <submittedName>
        <fullName evidence="2">DNA-binding PadR family transcriptional regulator</fullName>
    </submittedName>
</protein>
<organism evidence="2 3">
    <name type="scientific">Nocardiopsis mwathae</name>
    <dbReference type="NCBI Taxonomy" id="1472723"/>
    <lineage>
        <taxon>Bacteria</taxon>
        <taxon>Bacillati</taxon>
        <taxon>Actinomycetota</taxon>
        <taxon>Actinomycetes</taxon>
        <taxon>Streptosporangiales</taxon>
        <taxon>Nocardiopsidaceae</taxon>
        <taxon>Nocardiopsis</taxon>
    </lineage>
</organism>